<dbReference type="RefSeq" id="WP_190431178.1">
    <property type="nucleotide sequence ID" value="NZ_JAMPKM010000001.1"/>
</dbReference>
<gene>
    <name evidence="2" type="ORF">NC998_00795</name>
</gene>
<feature type="transmembrane region" description="Helical" evidence="1">
    <location>
        <begin position="73"/>
        <end position="96"/>
    </location>
</feature>
<sequence length="142" mass="16315">MTLTLFGRWQTRLFLFATVGVLATLPFALGYIGPGASAQFFWVLLYAALFGLGWDALYTYLQKLRWDRDWPGALQLLAGLWEAVFIVLLLKTVGLFGIDRNLSMSGFLWHYSSIWLAIYLAAHSLMRILFPRSRFRGGQWLF</sequence>
<name>A0ABV0J1S8_9CYAN</name>
<evidence type="ECO:0000313" key="3">
    <source>
        <dbReference type="Proteomes" id="UP001464891"/>
    </source>
</evidence>
<keyword evidence="3" id="KW-1185">Reference proteome</keyword>
<keyword evidence="1" id="KW-1133">Transmembrane helix</keyword>
<proteinExistence type="predicted"/>
<evidence type="ECO:0000256" key="1">
    <source>
        <dbReference type="SAM" id="Phobius"/>
    </source>
</evidence>
<comment type="caution">
    <text evidence="2">The sequence shown here is derived from an EMBL/GenBank/DDBJ whole genome shotgun (WGS) entry which is preliminary data.</text>
</comment>
<organism evidence="2 3">
    <name type="scientific">Trichocoleus desertorum GB2-A4</name>
    <dbReference type="NCBI Taxonomy" id="2933944"/>
    <lineage>
        <taxon>Bacteria</taxon>
        <taxon>Bacillati</taxon>
        <taxon>Cyanobacteriota</taxon>
        <taxon>Cyanophyceae</taxon>
        <taxon>Leptolyngbyales</taxon>
        <taxon>Trichocoleusaceae</taxon>
        <taxon>Trichocoleus</taxon>
    </lineage>
</organism>
<dbReference type="Proteomes" id="UP001464891">
    <property type="component" value="Unassembled WGS sequence"/>
</dbReference>
<protein>
    <submittedName>
        <fullName evidence="2">Uncharacterized protein</fullName>
    </submittedName>
</protein>
<evidence type="ECO:0000313" key="2">
    <source>
        <dbReference type="EMBL" id="MEP0815629.1"/>
    </source>
</evidence>
<accession>A0ABV0J1S8</accession>
<reference evidence="2 3" key="1">
    <citation type="submission" date="2022-04" db="EMBL/GenBank/DDBJ databases">
        <title>Positive selection, recombination, and allopatry shape intraspecific diversity of widespread and dominant cyanobacteria.</title>
        <authorList>
            <person name="Wei J."/>
            <person name="Shu W."/>
            <person name="Hu C."/>
        </authorList>
    </citation>
    <scope>NUCLEOTIDE SEQUENCE [LARGE SCALE GENOMIC DNA]</scope>
    <source>
        <strain evidence="2 3">GB2-A4</strain>
    </source>
</reference>
<feature type="transmembrane region" description="Helical" evidence="1">
    <location>
        <begin position="40"/>
        <end position="61"/>
    </location>
</feature>
<dbReference type="EMBL" id="JAMPKM010000001">
    <property type="protein sequence ID" value="MEP0815629.1"/>
    <property type="molecule type" value="Genomic_DNA"/>
</dbReference>
<feature type="transmembrane region" description="Helical" evidence="1">
    <location>
        <begin position="108"/>
        <end position="130"/>
    </location>
</feature>
<keyword evidence="1" id="KW-0812">Transmembrane</keyword>
<keyword evidence="1" id="KW-0472">Membrane</keyword>